<protein>
    <submittedName>
        <fullName evidence="1">2083_t:CDS:1</fullName>
    </submittedName>
</protein>
<organism evidence="1 2">
    <name type="scientific">Scutellospora calospora</name>
    <dbReference type="NCBI Taxonomy" id="85575"/>
    <lineage>
        <taxon>Eukaryota</taxon>
        <taxon>Fungi</taxon>
        <taxon>Fungi incertae sedis</taxon>
        <taxon>Mucoromycota</taxon>
        <taxon>Glomeromycotina</taxon>
        <taxon>Glomeromycetes</taxon>
        <taxon>Diversisporales</taxon>
        <taxon>Gigasporaceae</taxon>
        <taxon>Scutellospora</taxon>
    </lineage>
</organism>
<dbReference type="Proteomes" id="UP000789860">
    <property type="component" value="Unassembled WGS sequence"/>
</dbReference>
<comment type="caution">
    <text evidence="1">The sequence shown here is derived from an EMBL/GenBank/DDBJ whole genome shotgun (WGS) entry which is preliminary data.</text>
</comment>
<reference evidence="1" key="1">
    <citation type="submission" date="2021-06" db="EMBL/GenBank/DDBJ databases">
        <authorList>
            <person name="Kallberg Y."/>
            <person name="Tangrot J."/>
            <person name="Rosling A."/>
        </authorList>
    </citation>
    <scope>NUCLEOTIDE SEQUENCE</scope>
    <source>
        <strain evidence="1">AU212A</strain>
    </source>
</reference>
<evidence type="ECO:0000313" key="2">
    <source>
        <dbReference type="Proteomes" id="UP000789860"/>
    </source>
</evidence>
<gene>
    <name evidence="1" type="ORF">SCALOS_LOCUS6076</name>
</gene>
<accession>A0ACA9MA73</accession>
<feature type="non-terminal residue" evidence="1">
    <location>
        <position position="1"/>
    </location>
</feature>
<name>A0ACA9MA73_9GLOM</name>
<evidence type="ECO:0000313" key="1">
    <source>
        <dbReference type="EMBL" id="CAG8577490.1"/>
    </source>
</evidence>
<dbReference type="EMBL" id="CAJVPM010010942">
    <property type="protein sequence ID" value="CAG8577490.1"/>
    <property type="molecule type" value="Genomic_DNA"/>
</dbReference>
<proteinExistence type="predicted"/>
<sequence>KLAEKRHKKEEVEEEIREEVYVEVQDVRENSELNREEEDKKAVNYKNKRIFEHNLIAPLMDDVSSVIIFEEIVPSVNEVLSVTKGNRRSIIVNEFLLEKCNQLKLNEEEIRIYLNISTETKFLNIIAIFAFDNSTNHKAYAEDALNTTTMNLKPNRNQLIMRSTTFVKADE</sequence>
<keyword evidence="2" id="KW-1185">Reference proteome</keyword>